<feature type="non-terminal residue" evidence="1">
    <location>
        <position position="71"/>
    </location>
</feature>
<dbReference type="AlphaFoldDB" id="A0A9N8VZZ4"/>
<sequence>IPRLSRVVSKKEAIVWCMSKGPCFGFQDLWIEYNASQNSDVGKSKQHSYEIGIIDKNTFEIEEYESTVIFV</sequence>
<protein>
    <submittedName>
        <fullName evidence="1">13291_t:CDS:1</fullName>
    </submittedName>
</protein>
<evidence type="ECO:0000313" key="1">
    <source>
        <dbReference type="EMBL" id="CAG8467044.1"/>
    </source>
</evidence>
<accession>A0A9N8VZZ4</accession>
<organism evidence="1 2">
    <name type="scientific">Dentiscutata erythropus</name>
    <dbReference type="NCBI Taxonomy" id="1348616"/>
    <lineage>
        <taxon>Eukaryota</taxon>
        <taxon>Fungi</taxon>
        <taxon>Fungi incertae sedis</taxon>
        <taxon>Mucoromycota</taxon>
        <taxon>Glomeromycotina</taxon>
        <taxon>Glomeromycetes</taxon>
        <taxon>Diversisporales</taxon>
        <taxon>Gigasporaceae</taxon>
        <taxon>Dentiscutata</taxon>
    </lineage>
</organism>
<comment type="caution">
    <text evidence="1">The sequence shown here is derived from an EMBL/GenBank/DDBJ whole genome shotgun (WGS) entry which is preliminary data.</text>
</comment>
<name>A0A9N8VZZ4_9GLOM</name>
<keyword evidence="2" id="KW-1185">Reference proteome</keyword>
<evidence type="ECO:0000313" key="2">
    <source>
        <dbReference type="Proteomes" id="UP000789405"/>
    </source>
</evidence>
<dbReference type="Proteomes" id="UP000789405">
    <property type="component" value="Unassembled WGS sequence"/>
</dbReference>
<dbReference type="EMBL" id="CAJVPY010000343">
    <property type="protein sequence ID" value="CAG8467044.1"/>
    <property type="molecule type" value="Genomic_DNA"/>
</dbReference>
<dbReference type="OrthoDB" id="2443730at2759"/>
<proteinExistence type="predicted"/>
<gene>
    <name evidence="1" type="ORF">DERYTH_LOCUS1277</name>
</gene>
<reference evidence="1" key="1">
    <citation type="submission" date="2021-06" db="EMBL/GenBank/DDBJ databases">
        <authorList>
            <person name="Kallberg Y."/>
            <person name="Tangrot J."/>
            <person name="Rosling A."/>
        </authorList>
    </citation>
    <scope>NUCLEOTIDE SEQUENCE</scope>
    <source>
        <strain evidence="1">MA453B</strain>
    </source>
</reference>